<dbReference type="Proteomes" id="UP000769766">
    <property type="component" value="Unassembled WGS sequence"/>
</dbReference>
<dbReference type="InterPro" id="IPR007863">
    <property type="entry name" value="Peptidase_M16_C"/>
</dbReference>
<accession>A0A932FWS3</accession>
<dbReference type="InterPro" id="IPR050361">
    <property type="entry name" value="MPP/UQCRC_Complex"/>
</dbReference>
<feature type="domain" description="Peptidase M16 N-terminal" evidence="5">
    <location>
        <begin position="524"/>
        <end position="669"/>
    </location>
</feature>
<feature type="compositionally biased region" description="Low complexity" evidence="3">
    <location>
        <begin position="495"/>
        <end position="507"/>
    </location>
</feature>
<evidence type="ECO:0000259" key="6">
    <source>
        <dbReference type="Pfam" id="PF05193"/>
    </source>
</evidence>
<dbReference type="Pfam" id="PF00675">
    <property type="entry name" value="Peptidase_M16"/>
    <property type="match status" value="2"/>
</dbReference>
<feature type="coiled-coil region" evidence="2">
    <location>
        <begin position="158"/>
        <end position="185"/>
    </location>
</feature>
<keyword evidence="4" id="KW-0472">Membrane</keyword>
<keyword evidence="4" id="KW-1133">Transmembrane helix</keyword>
<comment type="caution">
    <text evidence="7">The sequence shown here is derived from an EMBL/GenBank/DDBJ whole genome shotgun (WGS) entry which is preliminary data.</text>
</comment>
<feature type="domain" description="Peptidase M16 N-terminal" evidence="5">
    <location>
        <begin position="72"/>
        <end position="217"/>
    </location>
</feature>
<feature type="transmembrane region" description="Helical" evidence="4">
    <location>
        <begin position="12"/>
        <end position="32"/>
    </location>
</feature>
<proteinExistence type="inferred from homology"/>
<dbReference type="InterPro" id="IPR011765">
    <property type="entry name" value="Pept_M16_N"/>
</dbReference>
<keyword evidence="2" id="KW-0175">Coiled coil</keyword>
<evidence type="ECO:0000256" key="3">
    <source>
        <dbReference type="SAM" id="MobiDB-lite"/>
    </source>
</evidence>
<protein>
    <submittedName>
        <fullName evidence="7">Insulinase family protein</fullName>
    </submittedName>
</protein>
<evidence type="ECO:0000259" key="5">
    <source>
        <dbReference type="Pfam" id="PF00675"/>
    </source>
</evidence>
<dbReference type="SUPFAM" id="SSF63411">
    <property type="entry name" value="LuxS/MPP-like metallohydrolase"/>
    <property type="match status" value="4"/>
</dbReference>
<feature type="region of interest" description="Disordered" evidence="3">
    <location>
        <begin position="487"/>
        <end position="509"/>
    </location>
</feature>
<feature type="domain" description="Peptidase M16 C-terminal" evidence="6">
    <location>
        <begin position="676"/>
        <end position="850"/>
    </location>
</feature>
<evidence type="ECO:0000256" key="2">
    <source>
        <dbReference type="SAM" id="Coils"/>
    </source>
</evidence>
<keyword evidence="4" id="KW-0812">Transmembrane</keyword>
<dbReference type="EMBL" id="JACPRF010000215">
    <property type="protein sequence ID" value="MBI2876642.1"/>
    <property type="molecule type" value="Genomic_DNA"/>
</dbReference>
<feature type="domain" description="Peptidase M16 C-terminal" evidence="6">
    <location>
        <begin position="225"/>
        <end position="401"/>
    </location>
</feature>
<evidence type="ECO:0000256" key="4">
    <source>
        <dbReference type="SAM" id="Phobius"/>
    </source>
</evidence>
<reference evidence="7" key="1">
    <citation type="submission" date="2020-07" db="EMBL/GenBank/DDBJ databases">
        <title>Huge and variable diversity of episymbiotic CPR bacteria and DPANN archaea in groundwater ecosystems.</title>
        <authorList>
            <person name="He C.Y."/>
            <person name="Keren R."/>
            <person name="Whittaker M."/>
            <person name="Farag I.F."/>
            <person name="Doudna J."/>
            <person name="Cate J.H.D."/>
            <person name="Banfield J.F."/>
        </authorList>
    </citation>
    <scope>NUCLEOTIDE SEQUENCE</scope>
    <source>
        <strain evidence="7">NC_groundwater_672_Ag_B-0.1um_62_36</strain>
    </source>
</reference>
<dbReference type="PANTHER" id="PTHR11851:SF49">
    <property type="entry name" value="MITOCHONDRIAL-PROCESSING PEPTIDASE SUBUNIT ALPHA"/>
    <property type="match status" value="1"/>
</dbReference>
<dbReference type="AlphaFoldDB" id="A0A932FWS3"/>
<sequence>MRVRFESFHRAVARLGCKALMILLGLLVIHFVPMIPKGGIGSAAGVEFPAARISGEGGITILKYQLKNGLTVVLQENHATPVVAFNMWVKAGSANETEKEAGISHVFEHMLFKGTNKRPVGMIAQEVEAAGGIINAFTSFDHTVYYLILASRFFETGLDILADAIQNSSFEREELEKEKEVVLEEWRRSQDIPSNMLSDRLFSTSYQRHPYRRPVIGYQETIVGLTREPMLDYFHRWYVPNNMVLVIVGDFQAQEVMPKIEQAFQDFQRQPDPHHERPAEPPQEELKSVLLTKNINQAYMSLAFHIPDIKNVDLYPIDVLALILGQGESSRLYHRVKTEKQSVHTLYASAYTPKDPGLLIIGAALEAKKAGQALEDILQEVYRLRTEEVSPQELEKAKINLESDFVYQRETVQGQARTLGFFETVTGDAGFQQEYLKQIAQVTAADIQRVANLYLKNANLTVGLLLPEGSAPGIESAEIQQIAEAASKGMEAPKRSPQPASKAKAPAPSRPVKRVVLENGITLLIKENPAAPIAAISAVFLGGVRFETRENNGIGNFMASMLTKGTQTRTALEIATEVESMASSLDSFSGMNSFGVAAKFLKRSFAKGLELIADILTHPSFDEGELEKKRADILAAIKRQEDDLALSVFNLFANTLYPRHPYGMNALGTEENVRRLTRQDLLDFYRRYAVAENLVLAVVGDIDADKVIDKIARIFRSFPRAPFKPPEIPPELPSAEVRIKEVNKAKNQAHLVLGFLGTTLDSPDRYPLEVLNAILSGQGGRLFLELRDRQSLAYSVSSFSREGLDPGSLGVYMGTSPDKVEKALAGIQEELRKAITEPVSLEELERAKRYLVGTYEIGLQSNSSQASDMAFNERYGLGHDFHQRYPQKVFRVTAEDVLRVARKYIQPGKYTMAVIRPKEDKEQPKAEVEELLEELTQPVGGGELLKEKAES</sequence>
<evidence type="ECO:0000313" key="8">
    <source>
        <dbReference type="Proteomes" id="UP000769766"/>
    </source>
</evidence>
<name>A0A932FWS3_UNCTE</name>
<dbReference type="Gene3D" id="3.30.830.10">
    <property type="entry name" value="Metalloenzyme, LuxS/M16 peptidase-like"/>
    <property type="match status" value="4"/>
</dbReference>
<dbReference type="Pfam" id="PF05193">
    <property type="entry name" value="Peptidase_M16_C"/>
    <property type="match status" value="2"/>
</dbReference>
<comment type="similarity">
    <text evidence="1">Belongs to the peptidase M16 family.</text>
</comment>
<organism evidence="7 8">
    <name type="scientific">Tectimicrobiota bacterium</name>
    <dbReference type="NCBI Taxonomy" id="2528274"/>
    <lineage>
        <taxon>Bacteria</taxon>
        <taxon>Pseudomonadati</taxon>
        <taxon>Nitrospinota/Tectimicrobiota group</taxon>
        <taxon>Candidatus Tectimicrobiota</taxon>
    </lineage>
</organism>
<gene>
    <name evidence="7" type="ORF">HYY20_07155</name>
</gene>
<dbReference type="InterPro" id="IPR011249">
    <property type="entry name" value="Metalloenz_LuxS/M16"/>
</dbReference>
<evidence type="ECO:0000313" key="7">
    <source>
        <dbReference type="EMBL" id="MBI2876642.1"/>
    </source>
</evidence>
<evidence type="ECO:0000256" key="1">
    <source>
        <dbReference type="ARBA" id="ARBA00007261"/>
    </source>
</evidence>
<dbReference type="PANTHER" id="PTHR11851">
    <property type="entry name" value="METALLOPROTEASE"/>
    <property type="match status" value="1"/>
</dbReference>
<dbReference type="GO" id="GO:0046872">
    <property type="term" value="F:metal ion binding"/>
    <property type="evidence" value="ECO:0007669"/>
    <property type="project" value="InterPro"/>
</dbReference>